<gene>
    <name evidence="3" type="ORF">SELMODRAFT_172574</name>
</gene>
<dbReference type="InterPro" id="IPR002048">
    <property type="entry name" value="EF_hand_dom"/>
</dbReference>
<evidence type="ECO:0000313" key="3">
    <source>
        <dbReference type="EMBL" id="EFJ27075.1"/>
    </source>
</evidence>
<dbReference type="Proteomes" id="UP000001514">
    <property type="component" value="Unassembled WGS sequence"/>
</dbReference>
<proteinExistence type="predicted"/>
<protein>
    <recommendedName>
        <fullName evidence="2">EF-hand domain-containing protein</fullName>
    </recommendedName>
</protein>
<name>D8RL71_SELML</name>
<dbReference type="SUPFAM" id="SSF47473">
    <property type="entry name" value="EF-hand"/>
    <property type="match status" value="1"/>
</dbReference>
<organism evidence="4">
    <name type="scientific">Selaginella moellendorffii</name>
    <name type="common">Spikemoss</name>
    <dbReference type="NCBI Taxonomy" id="88036"/>
    <lineage>
        <taxon>Eukaryota</taxon>
        <taxon>Viridiplantae</taxon>
        <taxon>Streptophyta</taxon>
        <taxon>Embryophyta</taxon>
        <taxon>Tracheophyta</taxon>
        <taxon>Lycopodiopsida</taxon>
        <taxon>Selaginellales</taxon>
        <taxon>Selaginellaceae</taxon>
        <taxon>Selaginella</taxon>
    </lineage>
</organism>
<dbReference type="AlphaFoldDB" id="D8RL71"/>
<dbReference type="InParanoid" id="D8RL71"/>
<dbReference type="OrthoDB" id="47513at2759"/>
<dbReference type="GO" id="GO:0005509">
    <property type="term" value="F:calcium ion binding"/>
    <property type="evidence" value="ECO:0000318"/>
    <property type="project" value="GO_Central"/>
</dbReference>
<dbReference type="PANTHER" id="PTHR37754">
    <property type="entry name" value="CALCIUM ION-BINDING PROTEIN"/>
    <property type="match status" value="1"/>
</dbReference>
<dbReference type="GO" id="GO:0048306">
    <property type="term" value="F:calcium-dependent protein binding"/>
    <property type="evidence" value="ECO:0000318"/>
    <property type="project" value="GO_Central"/>
</dbReference>
<evidence type="ECO:0000313" key="4">
    <source>
        <dbReference type="Proteomes" id="UP000001514"/>
    </source>
</evidence>
<dbReference type="KEGG" id="smo:SELMODRAFT_172574"/>
<reference evidence="3 4" key="1">
    <citation type="journal article" date="2011" name="Science">
        <title>The Selaginella genome identifies genetic changes associated with the evolution of vascular plants.</title>
        <authorList>
            <person name="Banks J.A."/>
            <person name="Nishiyama T."/>
            <person name="Hasebe M."/>
            <person name="Bowman J.L."/>
            <person name="Gribskov M."/>
            <person name="dePamphilis C."/>
            <person name="Albert V.A."/>
            <person name="Aono N."/>
            <person name="Aoyama T."/>
            <person name="Ambrose B.A."/>
            <person name="Ashton N.W."/>
            <person name="Axtell M.J."/>
            <person name="Barker E."/>
            <person name="Barker M.S."/>
            <person name="Bennetzen J.L."/>
            <person name="Bonawitz N.D."/>
            <person name="Chapple C."/>
            <person name="Cheng C."/>
            <person name="Correa L.G."/>
            <person name="Dacre M."/>
            <person name="DeBarry J."/>
            <person name="Dreyer I."/>
            <person name="Elias M."/>
            <person name="Engstrom E.M."/>
            <person name="Estelle M."/>
            <person name="Feng L."/>
            <person name="Finet C."/>
            <person name="Floyd S.K."/>
            <person name="Frommer W.B."/>
            <person name="Fujita T."/>
            <person name="Gramzow L."/>
            <person name="Gutensohn M."/>
            <person name="Harholt J."/>
            <person name="Hattori M."/>
            <person name="Heyl A."/>
            <person name="Hirai T."/>
            <person name="Hiwatashi Y."/>
            <person name="Ishikawa M."/>
            <person name="Iwata M."/>
            <person name="Karol K.G."/>
            <person name="Koehler B."/>
            <person name="Kolukisaoglu U."/>
            <person name="Kubo M."/>
            <person name="Kurata T."/>
            <person name="Lalonde S."/>
            <person name="Li K."/>
            <person name="Li Y."/>
            <person name="Litt A."/>
            <person name="Lyons E."/>
            <person name="Manning G."/>
            <person name="Maruyama T."/>
            <person name="Michael T.P."/>
            <person name="Mikami K."/>
            <person name="Miyazaki S."/>
            <person name="Morinaga S."/>
            <person name="Murata T."/>
            <person name="Mueller-Roeber B."/>
            <person name="Nelson D.R."/>
            <person name="Obara M."/>
            <person name="Oguri Y."/>
            <person name="Olmstead R.G."/>
            <person name="Onodera N."/>
            <person name="Petersen B.L."/>
            <person name="Pils B."/>
            <person name="Prigge M."/>
            <person name="Rensing S.A."/>
            <person name="Riano-Pachon D.M."/>
            <person name="Roberts A.W."/>
            <person name="Sato Y."/>
            <person name="Scheller H.V."/>
            <person name="Schulz B."/>
            <person name="Schulz C."/>
            <person name="Shakirov E.V."/>
            <person name="Shibagaki N."/>
            <person name="Shinohara N."/>
            <person name="Shippen D.E."/>
            <person name="Soerensen I."/>
            <person name="Sotooka R."/>
            <person name="Sugimoto N."/>
            <person name="Sugita M."/>
            <person name="Sumikawa N."/>
            <person name="Tanurdzic M."/>
            <person name="Theissen G."/>
            <person name="Ulvskov P."/>
            <person name="Wakazuki S."/>
            <person name="Weng J.K."/>
            <person name="Willats W.W."/>
            <person name="Wipf D."/>
            <person name="Wolf P.G."/>
            <person name="Yang L."/>
            <person name="Zimmer A.D."/>
            <person name="Zhu Q."/>
            <person name="Mitros T."/>
            <person name="Hellsten U."/>
            <person name="Loque D."/>
            <person name="Otillar R."/>
            <person name="Salamov A."/>
            <person name="Schmutz J."/>
            <person name="Shapiro H."/>
            <person name="Lindquist E."/>
            <person name="Lucas S."/>
            <person name="Rokhsar D."/>
            <person name="Grigoriev I.V."/>
        </authorList>
    </citation>
    <scope>NUCLEOTIDE SEQUENCE [LARGE SCALE GENOMIC DNA]</scope>
</reference>
<dbReference type="SMART" id="SM00054">
    <property type="entry name" value="EFh"/>
    <property type="match status" value="2"/>
</dbReference>
<dbReference type="Gramene" id="EFJ27075">
    <property type="protein sequence ID" value="EFJ27075"/>
    <property type="gene ID" value="SELMODRAFT_172574"/>
</dbReference>
<evidence type="ECO:0000256" key="1">
    <source>
        <dbReference type="ARBA" id="ARBA00022837"/>
    </source>
</evidence>
<dbReference type="PROSITE" id="PS00018">
    <property type="entry name" value="EF_HAND_1"/>
    <property type="match status" value="1"/>
</dbReference>
<dbReference type="PROSITE" id="PS50222">
    <property type="entry name" value="EF_HAND_2"/>
    <property type="match status" value="1"/>
</dbReference>
<dbReference type="InterPro" id="IPR011992">
    <property type="entry name" value="EF-hand-dom_pair"/>
</dbReference>
<dbReference type="PANTHER" id="PTHR37754:SF4">
    <property type="entry name" value="EF-HAND DOMAIN-CONTAINING PROTEIN"/>
    <property type="match status" value="1"/>
</dbReference>
<dbReference type="CDD" id="cd00051">
    <property type="entry name" value="EFh"/>
    <property type="match status" value="1"/>
</dbReference>
<evidence type="ECO:0000259" key="2">
    <source>
        <dbReference type="PROSITE" id="PS50222"/>
    </source>
</evidence>
<dbReference type="FunCoup" id="D8RL71">
    <property type="interactions" value="1349"/>
</dbReference>
<feature type="domain" description="EF-hand" evidence="2">
    <location>
        <begin position="59"/>
        <end position="94"/>
    </location>
</feature>
<dbReference type="InterPro" id="IPR018247">
    <property type="entry name" value="EF_Hand_1_Ca_BS"/>
</dbReference>
<keyword evidence="1" id="KW-0106">Calcium</keyword>
<sequence length="157" mass="17411">MGQLQAKELQVQGIIDRVFDHFTAHNGNDFISFQELYTAILLVYNDINKHFPGPHYDPPAREEVQEMLDLYDTNRNGVLDRKEFMGFVEKFTGNLAMRLSKNILIFSIAAPCLALLTKSATERVPGVGPVVKKIPSALYASLITTAVAVVSKVNDSA</sequence>
<dbReference type="OMA" id="QGKQWRR"/>
<dbReference type="eggNOG" id="ENOG502RXKC">
    <property type="taxonomic scope" value="Eukaryota"/>
</dbReference>
<dbReference type="EMBL" id="GL377583">
    <property type="protein sequence ID" value="EFJ27075.1"/>
    <property type="molecule type" value="Genomic_DNA"/>
</dbReference>
<dbReference type="HOGENOM" id="CLU_107342_0_0_1"/>
<accession>D8RL71</accession>
<keyword evidence="4" id="KW-1185">Reference proteome</keyword>
<dbReference type="Gene3D" id="1.10.238.10">
    <property type="entry name" value="EF-hand"/>
    <property type="match status" value="1"/>
</dbReference>